<dbReference type="AlphaFoldDB" id="Q6MYB4"/>
<accession>Q6MYB4</accession>
<reference evidence="1" key="1">
    <citation type="journal article" date="2004" name="Fungal Genet. Biol.">
        <title>Insight into the genome of Aspergillus fumigatus: analysis of a 922 kb region encompassing the nitrate assimilation gene cluster.</title>
        <authorList>
            <person name="Pain A."/>
            <person name="Woodward J."/>
            <person name="Quail M.A."/>
            <person name="Anderson M.J."/>
            <person name="Clark R."/>
            <person name="Collins M."/>
            <person name="Fosker N."/>
            <person name="Fraser A."/>
            <person name="Harris D."/>
            <person name="Larke N."/>
            <person name="Murphy L."/>
            <person name="Humphray S."/>
            <person name="O'Neil S."/>
            <person name="Pertea M."/>
            <person name="Price C."/>
            <person name="Rabbinowitsch E."/>
            <person name="Rajandream M-A."/>
            <person name="Salzberg S."/>
            <person name="Saunders D."/>
            <person name="Seegar K."/>
            <person name="Sharp S."/>
            <person name="Warren T."/>
            <person name="Denning D.W."/>
            <person name="Barrell B."/>
            <person name="Hall N."/>
        </authorList>
    </citation>
    <scope>NUCLEOTIDE SEQUENCE</scope>
</reference>
<sequence>MHTEYGVHALRCRLSPLGIMLCKVVSKSFLIINHAFLAEAQFMNLLDASGFGVATDAKPSDNVLASGRMAEFFLLDI</sequence>
<organism evidence="1">
    <name type="scientific">Aspergillus fumigatus</name>
    <name type="common">Neosartorya fumigata</name>
    <dbReference type="NCBI Taxonomy" id="746128"/>
    <lineage>
        <taxon>Eukaryota</taxon>
        <taxon>Fungi</taxon>
        <taxon>Dikarya</taxon>
        <taxon>Ascomycota</taxon>
        <taxon>Pezizomycotina</taxon>
        <taxon>Eurotiomycetes</taxon>
        <taxon>Eurotiomycetidae</taxon>
        <taxon>Eurotiales</taxon>
        <taxon>Aspergillaceae</taxon>
        <taxon>Aspergillus</taxon>
        <taxon>Aspergillus subgen. Fumigati</taxon>
    </lineage>
</organism>
<dbReference type="EMBL" id="BX649607">
    <property type="protein sequence ID" value="CAF32089.1"/>
    <property type="molecule type" value="Genomic_DNA"/>
</dbReference>
<name>Q6MYB4_ASPFM</name>
<evidence type="ECO:0000313" key="1">
    <source>
        <dbReference type="EMBL" id="CAF32089.1"/>
    </source>
</evidence>
<proteinExistence type="predicted"/>
<gene>
    <name evidence="1" type="ORF">AfA35g10.21</name>
</gene>
<protein>
    <submittedName>
        <fullName evidence="1">Uncharacterized protein</fullName>
    </submittedName>
</protein>